<dbReference type="AlphaFoldDB" id="A0A2N3IB29"/>
<reference evidence="10 11" key="1">
    <citation type="journal article" date="2017" name="Front. Microbiol.">
        <title>Labilibaculum manganireducens gen. nov., sp. nov. and Labilibaculum filiforme sp. nov., Novel Bacteroidetes Isolated from Subsurface Sediments of the Baltic Sea.</title>
        <authorList>
            <person name="Vandieken V."/>
            <person name="Marshall I.P."/>
            <person name="Niemann H."/>
            <person name="Engelen B."/>
            <person name="Cypionka H."/>
        </authorList>
    </citation>
    <scope>NUCLEOTIDE SEQUENCE [LARGE SCALE GENOMIC DNA]</scope>
    <source>
        <strain evidence="10 11">59.10-2M</strain>
    </source>
</reference>
<dbReference type="NCBIfam" id="TIGR01297">
    <property type="entry name" value="CDF"/>
    <property type="match status" value="1"/>
</dbReference>
<evidence type="ECO:0000313" key="11">
    <source>
        <dbReference type="Proteomes" id="UP000233618"/>
    </source>
</evidence>
<dbReference type="InterPro" id="IPR036837">
    <property type="entry name" value="Cation_efflux_CTD_sf"/>
</dbReference>
<evidence type="ECO:0000256" key="1">
    <source>
        <dbReference type="ARBA" id="ARBA00004141"/>
    </source>
</evidence>
<evidence type="ECO:0000256" key="7">
    <source>
        <dbReference type="SAM" id="Phobius"/>
    </source>
</evidence>
<dbReference type="InterPro" id="IPR058533">
    <property type="entry name" value="Cation_efflux_TM"/>
</dbReference>
<dbReference type="SUPFAM" id="SSF161111">
    <property type="entry name" value="Cation efflux protein transmembrane domain-like"/>
    <property type="match status" value="1"/>
</dbReference>
<dbReference type="PANTHER" id="PTHR43840:SF15">
    <property type="entry name" value="MITOCHONDRIAL METAL TRANSPORTER 1-RELATED"/>
    <property type="match status" value="1"/>
</dbReference>
<dbReference type="Pfam" id="PF16916">
    <property type="entry name" value="ZT_dimer"/>
    <property type="match status" value="1"/>
</dbReference>
<dbReference type="Proteomes" id="UP000233618">
    <property type="component" value="Unassembled WGS sequence"/>
</dbReference>
<feature type="transmembrane region" description="Helical" evidence="7">
    <location>
        <begin position="181"/>
        <end position="199"/>
    </location>
</feature>
<name>A0A2N3IB29_9BACT</name>
<dbReference type="GO" id="GO:0005886">
    <property type="term" value="C:plasma membrane"/>
    <property type="evidence" value="ECO:0007669"/>
    <property type="project" value="TreeGrafter"/>
</dbReference>
<organism evidence="10 11">
    <name type="scientific">Labilibaculum manganireducens</name>
    <dbReference type="NCBI Taxonomy" id="1940525"/>
    <lineage>
        <taxon>Bacteria</taxon>
        <taxon>Pseudomonadati</taxon>
        <taxon>Bacteroidota</taxon>
        <taxon>Bacteroidia</taxon>
        <taxon>Marinilabiliales</taxon>
        <taxon>Marinifilaceae</taxon>
        <taxon>Labilibaculum</taxon>
    </lineage>
</organism>
<evidence type="ECO:0000313" key="10">
    <source>
        <dbReference type="EMBL" id="PKQ67488.1"/>
    </source>
</evidence>
<protein>
    <submittedName>
        <fullName evidence="10">Cation diffusion facilitator family transporter</fullName>
    </submittedName>
</protein>
<keyword evidence="5 7" id="KW-1133">Transmembrane helix</keyword>
<keyword evidence="11" id="KW-1185">Reference proteome</keyword>
<dbReference type="GO" id="GO:0015093">
    <property type="term" value="F:ferrous iron transmembrane transporter activity"/>
    <property type="evidence" value="ECO:0007669"/>
    <property type="project" value="TreeGrafter"/>
</dbReference>
<evidence type="ECO:0000256" key="4">
    <source>
        <dbReference type="ARBA" id="ARBA00022692"/>
    </source>
</evidence>
<evidence type="ECO:0000259" key="8">
    <source>
        <dbReference type="Pfam" id="PF01545"/>
    </source>
</evidence>
<dbReference type="GO" id="GO:0015341">
    <property type="term" value="F:zinc efflux antiporter activity"/>
    <property type="evidence" value="ECO:0007669"/>
    <property type="project" value="TreeGrafter"/>
</dbReference>
<dbReference type="InterPro" id="IPR002524">
    <property type="entry name" value="Cation_efflux"/>
</dbReference>
<feature type="domain" description="Cation efflux protein transmembrane" evidence="8">
    <location>
        <begin position="16"/>
        <end position="207"/>
    </location>
</feature>
<comment type="similarity">
    <text evidence="2">Belongs to the cation diffusion facilitator (CDF) transporter (TC 2.A.4) family.</text>
</comment>
<keyword evidence="3" id="KW-0813">Transport</keyword>
<gene>
    <name evidence="10" type="ORF">BZG01_07040</name>
</gene>
<feature type="transmembrane region" description="Helical" evidence="7">
    <location>
        <begin position="16"/>
        <end position="34"/>
    </location>
</feature>
<dbReference type="Pfam" id="PF01545">
    <property type="entry name" value="Cation_efflux"/>
    <property type="match status" value="1"/>
</dbReference>
<dbReference type="InterPro" id="IPR050291">
    <property type="entry name" value="CDF_Transporter"/>
</dbReference>
<accession>A0A2N3IB29</accession>
<evidence type="ECO:0000256" key="6">
    <source>
        <dbReference type="ARBA" id="ARBA00023136"/>
    </source>
</evidence>
<evidence type="ECO:0000256" key="3">
    <source>
        <dbReference type="ARBA" id="ARBA00022448"/>
    </source>
</evidence>
<keyword evidence="4 7" id="KW-0812">Transmembrane</keyword>
<evidence type="ECO:0000256" key="5">
    <source>
        <dbReference type="ARBA" id="ARBA00022989"/>
    </source>
</evidence>
<feature type="transmembrane region" description="Helical" evidence="7">
    <location>
        <begin position="85"/>
        <end position="102"/>
    </location>
</feature>
<dbReference type="InterPro" id="IPR027469">
    <property type="entry name" value="Cation_efflux_TMD_sf"/>
</dbReference>
<feature type="transmembrane region" description="Helical" evidence="7">
    <location>
        <begin position="114"/>
        <end position="136"/>
    </location>
</feature>
<dbReference type="Gene3D" id="1.20.1510.10">
    <property type="entry name" value="Cation efflux protein transmembrane domain"/>
    <property type="match status" value="1"/>
</dbReference>
<evidence type="ECO:0000259" key="9">
    <source>
        <dbReference type="Pfam" id="PF16916"/>
    </source>
</evidence>
<keyword evidence="6 7" id="KW-0472">Membrane</keyword>
<comment type="subcellular location">
    <subcellularLocation>
        <location evidence="1">Membrane</location>
        <topology evidence="1">Multi-pass membrane protein</topology>
    </subcellularLocation>
</comment>
<dbReference type="GO" id="GO:0006882">
    <property type="term" value="P:intracellular zinc ion homeostasis"/>
    <property type="evidence" value="ECO:0007669"/>
    <property type="project" value="TreeGrafter"/>
</dbReference>
<sequence length="327" mass="36739">MRKNDKRIKLVVQRRIVLFSVLIFAAKTGAYFLTNSVGILTDALESTVNVMTGFISLYSISFALKPRDSDHPFGHGKIESISASIEGILIVLAGLVIIFEAVKRLFNPREIEQLDVGILIVALAGLLNYILGYFSIKTGEKHNSIALVAGGKHLQSDTYSTIGLVVGLVFLWLTKAAWLDSAIAMLFGSIIIYTGYKILKETTSNLMDEADFNLLKDICKILWENRNENWIDVSNLKLLKYGDRYHIDCDLTLPWYMNIADAHKEGDSVTQKISEHYPYPIDFTIHTDACSSELCRNCSIPNCEFRSHSFENETVWTVENTIKQAVS</sequence>
<dbReference type="GO" id="GO:0015086">
    <property type="term" value="F:cadmium ion transmembrane transporter activity"/>
    <property type="evidence" value="ECO:0007669"/>
    <property type="project" value="TreeGrafter"/>
</dbReference>
<dbReference type="EMBL" id="MVDE01000008">
    <property type="protein sequence ID" value="PKQ67488.1"/>
    <property type="molecule type" value="Genomic_DNA"/>
</dbReference>
<dbReference type="Gene3D" id="3.30.70.1350">
    <property type="entry name" value="Cation efflux protein, cytoplasmic domain"/>
    <property type="match status" value="1"/>
</dbReference>
<dbReference type="PANTHER" id="PTHR43840">
    <property type="entry name" value="MITOCHONDRIAL METAL TRANSPORTER 1-RELATED"/>
    <property type="match status" value="1"/>
</dbReference>
<evidence type="ECO:0000256" key="2">
    <source>
        <dbReference type="ARBA" id="ARBA00008114"/>
    </source>
</evidence>
<dbReference type="SUPFAM" id="SSF160240">
    <property type="entry name" value="Cation efflux protein cytoplasmic domain-like"/>
    <property type="match status" value="1"/>
</dbReference>
<dbReference type="RefSeq" id="WP_101309123.1">
    <property type="nucleotide sequence ID" value="NZ_MVDE01000008.1"/>
</dbReference>
<feature type="domain" description="Cation efflux protein cytoplasmic" evidence="9">
    <location>
        <begin position="216"/>
        <end position="289"/>
    </location>
</feature>
<proteinExistence type="inferred from homology"/>
<comment type="caution">
    <text evidence="10">The sequence shown here is derived from an EMBL/GenBank/DDBJ whole genome shotgun (WGS) entry which is preliminary data.</text>
</comment>
<dbReference type="InterPro" id="IPR027470">
    <property type="entry name" value="Cation_efflux_CTD"/>
</dbReference>